<dbReference type="OrthoDB" id="1105397at2759"/>
<feature type="compositionally biased region" description="Low complexity" evidence="1">
    <location>
        <begin position="104"/>
        <end position="114"/>
    </location>
</feature>
<dbReference type="AlphaFoldDB" id="A0A9N7MNQ4"/>
<evidence type="ECO:0000256" key="1">
    <source>
        <dbReference type="SAM" id="MobiDB-lite"/>
    </source>
</evidence>
<gene>
    <name evidence="3" type="ORF">SHERM_11026</name>
</gene>
<keyword evidence="4" id="KW-1185">Reference proteome</keyword>
<dbReference type="Pfam" id="PF13966">
    <property type="entry name" value="zf-RVT"/>
    <property type="match status" value="1"/>
</dbReference>
<protein>
    <submittedName>
        <fullName evidence="3">Ribonuclease H-like superfamily protein</fullName>
    </submittedName>
</protein>
<feature type="region of interest" description="Disordered" evidence="1">
    <location>
        <begin position="82"/>
        <end position="120"/>
    </location>
</feature>
<dbReference type="Proteomes" id="UP001153555">
    <property type="component" value="Unassembled WGS sequence"/>
</dbReference>
<dbReference type="EMBL" id="CACSLK010003174">
    <property type="protein sequence ID" value="CAA0808800.1"/>
    <property type="molecule type" value="Genomic_DNA"/>
</dbReference>
<comment type="caution">
    <text evidence="3">The sequence shown here is derived from an EMBL/GenBank/DDBJ whole genome shotgun (WGS) entry which is preliminary data.</text>
</comment>
<sequence>MNTRTHQEHEQVAGSEQSCRGVMWSGSRGCRGSRLGVGLVSPVGSERRGDPRLASRWVRLAEVGSLSASDDHGIDEYIQHANSEEQFTSSNAGFRNPSTTQRENNNSNSMQSNSRFIPRDPASIPDTAIINHSNPTPQNCIPDTAIISRSTPTTQKLAPVIPLTLSLPLPALKTTIPHNLQNTPLSSKMDTEAYNSHFPSEPNITNPEITIVPSQPERKKSNPCSHPIRPQPNSNILKVKDLIDVTGRNWKKNIIQELFNEEEQAAILKITSLQPGEEDRLVWLCGKNGKHSAVASYDYLVNEKWKQLDIAEPSKGQAEVMKMRKRMWKLNIKGKIKHFLWKCVNNILPVNTCIAKRGIHIDAKCQLCGEEPETVYHMFFTCPKTILIWKLAPIQWDGLDLHAEKLAVVNVAVEEWLEFINVQSLRV</sequence>
<proteinExistence type="predicted"/>
<feature type="domain" description="Reverse transcriptase zinc-binding" evidence="2">
    <location>
        <begin position="318"/>
        <end position="389"/>
    </location>
</feature>
<organism evidence="3 4">
    <name type="scientific">Striga hermonthica</name>
    <name type="common">Purple witchweed</name>
    <name type="synonym">Buchnera hermonthica</name>
    <dbReference type="NCBI Taxonomy" id="68872"/>
    <lineage>
        <taxon>Eukaryota</taxon>
        <taxon>Viridiplantae</taxon>
        <taxon>Streptophyta</taxon>
        <taxon>Embryophyta</taxon>
        <taxon>Tracheophyta</taxon>
        <taxon>Spermatophyta</taxon>
        <taxon>Magnoliopsida</taxon>
        <taxon>eudicotyledons</taxon>
        <taxon>Gunneridae</taxon>
        <taxon>Pentapetalae</taxon>
        <taxon>asterids</taxon>
        <taxon>lamiids</taxon>
        <taxon>Lamiales</taxon>
        <taxon>Orobanchaceae</taxon>
        <taxon>Buchnereae</taxon>
        <taxon>Striga</taxon>
    </lineage>
</organism>
<evidence type="ECO:0000259" key="2">
    <source>
        <dbReference type="Pfam" id="PF13966"/>
    </source>
</evidence>
<dbReference type="InterPro" id="IPR026960">
    <property type="entry name" value="RVT-Znf"/>
</dbReference>
<evidence type="ECO:0000313" key="3">
    <source>
        <dbReference type="EMBL" id="CAA0808800.1"/>
    </source>
</evidence>
<feature type="compositionally biased region" description="Polar residues" evidence="1">
    <location>
        <begin position="82"/>
        <end position="103"/>
    </location>
</feature>
<evidence type="ECO:0000313" key="4">
    <source>
        <dbReference type="Proteomes" id="UP001153555"/>
    </source>
</evidence>
<accession>A0A9N7MNQ4</accession>
<name>A0A9N7MNQ4_STRHE</name>
<reference evidence="3" key="1">
    <citation type="submission" date="2019-12" db="EMBL/GenBank/DDBJ databases">
        <authorList>
            <person name="Scholes J."/>
        </authorList>
    </citation>
    <scope>NUCLEOTIDE SEQUENCE</scope>
</reference>